<protein>
    <submittedName>
        <fullName evidence="4">Putative N-acetyltransferase camello</fullName>
    </submittedName>
</protein>
<gene>
    <name evidence="4" type="ORF">G0U57_004447</name>
</gene>
<proteinExistence type="predicted"/>
<name>A0A8T1SMD0_CHESE</name>
<dbReference type="EMBL" id="JAHGAV010000159">
    <property type="protein sequence ID" value="KAG6930008.1"/>
    <property type="molecule type" value="Genomic_DNA"/>
</dbReference>
<dbReference type="GO" id="GO:0008080">
    <property type="term" value="F:N-acetyltransferase activity"/>
    <property type="evidence" value="ECO:0007669"/>
    <property type="project" value="InterPro"/>
</dbReference>
<dbReference type="PANTHER" id="PTHR13947:SF60">
    <property type="entry name" value="N-ACETYLTRANSFERASE DOMAIN-CONTAINING PROTEIN"/>
    <property type="match status" value="1"/>
</dbReference>
<keyword evidence="5" id="KW-1185">Reference proteome</keyword>
<dbReference type="InterPro" id="IPR050769">
    <property type="entry name" value="NAT_camello-type"/>
</dbReference>
<evidence type="ECO:0000259" key="3">
    <source>
        <dbReference type="PROSITE" id="PS51186"/>
    </source>
</evidence>
<feature type="region of interest" description="Disordered" evidence="2">
    <location>
        <begin position="1"/>
        <end position="27"/>
    </location>
</feature>
<reference evidence="4 5" key="1">
    <citation type="journal article" date="2020" name="G3 (Bethesda)">
        <title>Draft Genome of the Common Snapping Turtle, Chelydra serpentina, a Model for Phenotypic Plasticity in Reptiles.</title>
        <authorList>
            <person name="Das D."/>
            <person name="Singh S.K."/>
            <person name="Bierstedt J."/>
            <person name="Erickson A."/>
            <person name="Galli G.L.J."/>
            <person name="Crossley D.A. 2nd"/>
            <person name="Rhen T."/>
        </authorList>
    </citation>
    <scope>NUCLEOTIDE SEQUENCE [LARGE SCALE GENOMIC DNA]</scope>
    <source>
        <strain evidence="4">KW</strain>
    </source>
</reference>
<dbReference type="PROSITE" id="PS51186">
    <property type="entry name" value="GNAT"/>
    <property type="match status" value="1"/>
</dbReference>
<comment type="caution">
    <text evidence="4">The sequence shown here is derived from an EMBL/GenBank/DDBJ whole genome shotgun (WGS) entry which is preliminary data.</text>
</comment>
<accession>A0A8T1SMD0</accession>
<keyword evidence="1" id="KW-0808">Transferase</keyword>
<dbReference type="PANTHER" id="PTHR13947">
    <property type="entry name" value="GNAT FAMILY N-ACETYLTRANSFERASE"/>
    <property type="match status" value="1"/>
</dbReference>
<sequence length="252" mass="28088">MSNGSGRHHVGAPGAPGSGVAERGRPGRTGAMVDYRVREYRDEDYEAVRELFATGMSEYVPALCVHVLKQPWVILVLACTFCVLLTSSKSLLLPILAVTLLLATGRQLLGYFWTMYIEHCLKGDLLDIRTTYMGSKGSCFWVAEADECVVGTVATRPSDEEEGELMLKRMSVRKDYRGLGVAKALCQAVIGFAQRQGCRAVVLNTLMVQDEARLMYERVGFQKYRDEVLPTIYGRLANVTISKYRYGVPRRS</sequence>
<dbReference type="Gene3D" id="3.40.630.30">
    <property type="match status" value="1"/>
</dbReference>
<evidence type="ECO:0000256" key="2">
    <source>
        <dbReference type="SAM" id="MobiDB-lite"/>
    </source>
</evidence>
<dbReference type="InterPro" id="IPR016181">
    <property type="entry name" value="Acyl_CoA_acyltransferase"/>
</dbReference>
<dbReference type="Proteomes" id="UP000765507">
    <property type="component" value="Unassembled WGS sequence"/>
</dbReference>
<feature type="compositionally biased region" description="Low complexity" evidence="2">
    <location>
        <begin position="11"/>
        <end position="21"/>
    </location>
</feature>
<organism evidence="4 5">
    <name type="scientific">Chelydra serpentina</name>
    <name type="common">Snapping turtle</name>
    <name type="synonym">Testudo serpentina</name>
    <dbReference type="NCBI Taxonomy" id="8475"/>
    <lineage>
        <taxon>Eukaryota</taxon>
        <taxon>Metazoa</taxon>
        <taxon>Chordata</taxon>
        <taxon>Craniata</taxon>
        <taxon>Vertebrata</taxon>
        <taxon>Euteleostomi</taxon>
        <taxon>Archelosauria</taxon>
        <taxon>Testudinata</taxon>
        <taxon>Testudines</taxon>
        <taxon>Cryptodira</taxon>
        <taxon>Durocryptodira</taxon>
        <taxon>Americhelydia</taxon>
        <taxon>Chelydroidea</taxon>
        <taxon>Chelydridae</taxon>
        <taxon>Chelydra</taxon>
    </lineage>
</organism>
<dbReference type="CDD" id="cd04301">
    <property type="entry name" value="NAT_SF"/>
    <property type="match status" value="1"/>
</dbReference>
<dbReference type="SUPFAM" id="SSF55729">
    <property type="entry name" value="Acyl-CoA N-acyltransferases (Nat)"/>
    <property type="match status" value="1"/>
</dbReference>
<feature type="domain" description="N-acetyltransferase" evidence="3">
    <location>
        <begin position="93"/>
        <end position="251"/>
    </location>
</feature>
<dbReference type="AlphaFoldDB" id="A0A8T1SMD0"/>
<evidence type="ECO:0000256" key="1">
    <source>
        <dbReference type="ARBA" id="ARBA00022679"/>
    </source>
</evidence>
<dbReference type="OrthoDB" id="41532at2759"/>
<dbReference type="InterPro" id="IPR000182">
    <property type="entry name" value="GNAT_dom"/>
</dbReference>
<evidence type="ECO:0000313" key="5">
    <source>
        <dbReference type="Proteomes" id="UP000765507"/>
    </source>
</evidence>
<dbReference type="Pfam" id="PF00583">
    <property type="entry name" value="Acetyltransf_1"/>
    <property type="match status" value="1"/>
</dbReference>
<evidence type="ECO:0000313" key="4">
    <source>
        <dbReference type="EMBL" id="KAG6930008.1"/>
    </source>
</evidence>
<feature type="compositionally biased region" description="Basic residues" evidence="2">
    <location>
        <begin position="1"/>
        <end position="10"/>
    </location>
</feature>